<feature type="transmembrane region" description="Helical" evidence="1">
    <location>
        <begin position="108"/>
        <end position="129"/>
    </location>
</feature>
<keyword evidence="1" id="KW-1133">Transmembrane helix</keyword>
<feature type="transmembrane region" description="Helical" evidence="1">
    <location>
        <begin position="232"/>
        <end position="253"/>
    </location>
</feature>
<proteinExistence type="predicted"/>
<feature type="transmembrane region" description="Helical" evidence="1">
    <location>
        <begin position="59"/>
        <end position="80"/>
    </location>
</feature>
<evidence type="ECO:0000256" key="1">
    <source>
        <dbReference type="SAM" id="Phobius"/>
    </source>
</evidence>
<reference evidence="3" key="1">
    <citation type="journal article" date="2020" name="Syst. Appl. Microbiol.">
        <title>Streptomyces alkaliterrae sp. nov., isolated from an alkaline soil, and emended descriptions of Streptomyces alkaliphilus, Streptomyces calidiresistens and Streptomyces durbertensis.</title>
        <authorList>
            <person name="Swiecimska M."/>
            <person name="Golinska P."/>
            <person name="Nouioui I."/>
            <person name="Wypij M."/>
            <person name="Rai M."/>
            <person name="Sangal V."/>
            <person name="Goodfellow M."/>
        </authorList>
    </citation>
    <scope>NUCLEOTIDE SEQUENCE [LARGE SCALE GENOMIC DNA]</scope>
    <source>
        <strain evidence="3">DSM 104538</strain>
    </source>
</reference>
<dbReference type="Proteomes" id="UP000766698">
    <property type="component" value="Unassembled WGS sequence"/>
</dbReference>
<keyword evidence="1" id="KW-0472">Membrane</keyword>
<feature type="transmembrane region" description="Helical" evidence="1">
    <location>
        <begin position="178"/>
        <end position="195"/>
    </location>
</feature>
<dbReference type="EMBL" id="WMLF01000028">
    <property type="protein sequence ID" value="MBB1242630.1"/>
    <property type="molecule type" value="Genomic_DNA"/>
</dbReference>
<evidence type="ECO:0000313" key="3">
    <source>
        <dbReference type="Proteomes" id="UP000766698"/>
    </source>
</evidence>
<feature type="transmembrane region" description="Helical" evidence="1">
    <location>
        <begin position="149"/>
        <end position="171"/>
    </location>
</feature>
<feature type="transmembrane region" description="Helical" evidence="1">
    <location>
        <begin position="21"/>
        <end position="47"/>
    </location>
</feature>
<accession>A0ABR6EBB5</accession>
<evidence type="ECO:0000313" key="2">
    <source>
        <dbReference type="EMBL" id="MBB1242630.1"/>
    </source>
</evidence>
<name>A0ABR6EBB5_9ACTN</name>
<gene>
    <name evidence="2" type="ORF">GL263_03445</name>
</gene>
<protein>
    <submittedName>
        <fullName evidence="2">ABC transporter permease</fullName>
    </submittedName>
</protein>
<keyword evidence="1" id="KW-0812">Transmembrane</keyword>
<dbReference type="RefSeq" id="WP_182854054.1">
    <property type="nucleotide sequence ID" value="NZ_WMLF01000028.1"/>
</dbReference>
<sequence>MAQLTRVLSSEWTKIKTVRSTVWTLALTFLTTVVIGVLFCLLVRYLIPAGERGVFDPTFTSFGGISMGQLAVICFGVLVVTSEYSSGMIRASLSAVPQRGLLMGAKTLVGVGAALAVGLVTAFVSFFLGQLVLGSELNTSIGEPGVLRAVIGAGVYLALMAALSMGVAWLLRSPMLSFGILIPLFFLVSGILGMIPRARDVAQFLPDQAGSTIMAVGDMGEFGGIDRAYGPWGGLLIMVLWVAAALAAGYATLKSRDA</sequence>
<organism evidence="2 3">
    <name type="scientific">Streptomyces durbertensis</name>
    <dbReference type="NCBI Taxonomy" id="2448886"/>
    <lineage>
        <taxon>Bacteria</taxon>
        <taxon>Bacillati</taxon>
        <taxon>Actinomycetota</taxon>
        <taxon>Actinomycetes</taxon>
        <taxon>Kitasatosporales</taxon>
        <taxon>Streptomycetaceae</taxon>
        <taxon>Streptomyces</taxon>
    </lineage>
</organism>
<keyword evidence="3" id="KW-1185">Reference proteome</keyword>
<comment type="caution">
    <text evidence="2">The sequence shown here is derived from an EMBL/GenBank/DDBJ whole genome shotgun (WGS) entry which is preliminary data.</text>
</comment>